<keyword evidence="13" id="KW-0805">Transcription regulation</keyword>
<dbReference type="CDD" id="cd15666">
    <property type="entry name" value="ePHD2_KMT2C_like"/>
    <property type="match status" value="1"/>
</dbReference>
<evidence type="ECO:0000259" key="30">
    <source>
        <dbReference type="PROSITE" id="PS50868"/>
    </source>
</evidence>
<dbReference type="Proteomes" id="UP001497382">
    <property type="component" value="Unassembled WGS sequence"/>
</dbReference>
<gene>
    <name evidence="32" type="ORF">LARSCL_LOCUS14921</name>
</gene>
<evidence type="ECO:0000256" key="6">
    <source>
        <dbReference type="ARBA" id="ARBA00022691"/>
    </source>
</evidence>
<feature type="domain" description="PHD-type" evidence="31">
    <location>
        <begin position="3681"/>
        <end position="3789"/>
    </location>
</feature>
<feature type="compositionally biased region" description="Basic and acidic residues" evidence="27">
    <location>
        <begin position="1416"/>
        <end position="1433"/>
    </location>
</feature>
<dbReference type="SMART" id="SM00542">
    <property type="entry name" value="FYRC"/>
    <property type="match status" value="1"/>
</dbReference>
<dbReference type="CDD" id="cd15514">
    <property type="entry name" value="PHD6_KMT2C_like"/>
    <property type="match status" value="1"/>
</dbReference>
<dbReference type="InterPro" id="IPR047004">
    <property type="entry name" value="KMT2C_PHD2"/>
</dbReference>
<dbReference type="InterPro" id="IPR046341">
    <property type="entry name" value="SET_dom_sf"/>
</dbReference>
<keyword evidence="16" id="KW-0564">Palmitate</keyword>
<evidence type="ECO:0000256" key="20">
    <source>
        <dbReference type="ARBA" id="ARBA00023288"/>
    </source>
</evidence>
<evidence type="ECO:0000256" key="24">
    <source>
        <dbReference type="ARBA" id="ARBA00072631"/>
    </source>
</evidence>
<dbReference type="InterPro" id="IPR001214">
    <property type="entry name" value="SET_dom"/>
</dbReference>
<feature type="region of interest" description="Disordered" evidence="27">
    <location>
        <begin position="1001"/>
        <end position="1021"/>
    </location>
</feature>
<evidence type="ECO:0000256" key="2">
    <source>
        <dbReference type="ARBA" id="ARBA00022481"/>
    </source>
</evidence>
<evidence type="ECO:0000256" key="5">
    <source>
        <dbReference type="ARBA" id="ARBA00022679"/>
    </source>
</evidence>
<dbReference type="FunFam" id="2.170.270.10:FF:000003">
    <property type="entry name" value="Histone-lysine N-methyltransferase"/>
    <property type="match status" value="1"/>
</dbReference>
<feature type="region of interest" description="Disordered" evidence="27">
    <location>
        <begin position="1828"/>
        <end position="1864"/>
    </location>
</feature>
<dbReference type="FunFam" id="3.30.40.10:FF:000002">
    <property type="entry name" value="Histone-lysine N-methyltransferase"/>
    <property type="match status" value="1"/>
</dbReference>
<evidence type="ECO:0000313" key="33">
    <source>
        <dbReference type="Proteomes" id="UP001497382"/>
    </source>
</evidence>
<feature type="domain" description="PHD-type" evidence="28">
    <location>
        <begin position="765"/>
        <end position="815"/>
    </location>
</feature>
<feature type="region of interest" description="Disordered" evidence="27">
    <location>
        <begin position="1"/>
        <end position="39"/>
    </location>
</feature>
<feature type="domain" description="PHD-type" evidence="28">
    <location>
        <begin position="715"/>
        <end position="768"/>
    </location>
</feature>
<evidence type="ECO:0000256" key="3">
    <source>
        <dbReference type="ARBA" id="ARBA00022553"/>
    </source>
</evidence>
<evidence type="ECO:0000256" key="10">
    <source>
        <dbReference type="ARBA" id="ARBA00022833"/>
    </source>
</evidence>
<evidence type="ECO:0000259" key="31">
    <source>
        <dbReference type="PROSITE" id="PS51805"/>
    </source>
</evidence>
<dbReference type="EMBL" id="CAXIEN010000220">
    <property type="protein sequence ID" value="CAL1287614.1"/>
    <property type="molecule type" value="Genomic_DNA"/>
</dbReference>
<keyword evidence="8" id="KW-0677">Repeat</keyword>
<evidence type="ECO:0000256" key="26">
    <source>
        <dbReference type="SAM" id="Coils"/>
    </source>
</evidence>
<evidence type="ECO:0000256" key="16">
    <source>
        <dbReference type="ARBA" id="ARBA00023139"/>
    </source>
</evidence>
<evidence type="ECO:0000256" key="12">
    <source>
        <dbReference type="ARBA" id="ARBA00022990"/>
    </source>
</evidence>
<evidence type="ECO:0000256" key="13">
    <source>
        <dbReference type="ARBA" id="ARBA00023015"/>
    </source>
</evidence>
<dbReference type="Gene3D" id="1.10.30.10">
    <property type="entry name" value="High mobility group box domain"/>
    <property type="match status" value="1"/>
</dbReference>
<evidence type="ECO:0000256" key="21">
    <source>
        <dbReference type="ARBA" id="ARBA00023315"/>
    </source>
</evidence>
<keyword evidence="11" id="KW-0156">Chromatin regulator</keyword>
<dbReference type="CDD" id="cd21997">
    <property type="entry name" value="HMG_KMT2C-like"/>
    <property type="match status" value="1"/>
</dbReference>
<dbReference type="InterPro" id="IPR003888">
    <property type="entry name" value="FYrich_N"/>
</dbReference>
<feature type="compositionally biased region" description="Polar residues" evidence="27">
    <location>
        <begin position="2868"/>
        <end position="2890"/>
    </location>
</feature>
<dbReference type="SMART" id="SM00541">
    <property type="entry name" value="FYRN"/>
    <property type="match status" value="1"/>
</dbReference>
<keyword evidence="4" id="KW-0489">Methyltransferase</keyword>
<feature type="region of interest" description="Disordered" evidence="27">
    <location>
        <begin position="1395"/>
        <end position="1433"/>
    </location>
</feature>
<feature type="coiled-coil region" evidence="26">
    <location>
        <begin position="2533"/>
        <end position="2585"/>
    </location>
</feature>
<feature type="region of interest" description="Disordered" evidence="27">
    <location>
        <begin position="3107"/>
        <end position="3169"/>
    </location>
</feature>
<feature type="region of interest" description="Disordered" evidence="27">
    <location>
        <begin position="1635"/>
        <end position="1658"/>
    </location>
</feature>
<evidence type="ECO:0000256" key="25">
    <source>
        <dbReference type="PROSITE-ProRule" id="PRU00146"/>
    </source>
</evidence>
<feature type="compositionally biased region" description="Low complexity" evidence="27">
    <location>
        <begin position="1406"/>
        <end position="1415"/>
    </location>
</feature>
<feature type="region of interest" description="Disordered" evidence="27">
    <location>
        <begin position="2377"/>
        <end position="2398"/>
    </location>
</feature>
<feature type="compositionally biased region" description="Polar residues" evidence="27">
    <location>
        <begin position="617"/>
        <end position="630"/>
    </location>
</feature>
<evidence type="ECO:0000256" key="7">
    <source>
        <dbReference type="ARBA" id="ARBA00022723"/>
    </source>
</evidence>
<evidence type="ECO:0000256" key="9">
    <source>
        <dbReference type="ARBA" id="ARBA00022771"/>
    </source>
</evidence>
<evidence type="ECO:0000256" key="27">
    <source>
        <dbReference type="SAM" id="MobiDB-lite"/>
    </source>
</evidence>
<dbReference type="CDD" id="cd15509">
    <property type="entry name" value="PHD1_KMT2C_like"/>
    <property type="match status" value="1"/>
</dbReference>
<keyword evidence="21" id="KW-0012">Acyltransferase</keyword>
<dbReference type="InterPro" id="IPR001965">
    <property type="entry name" value="Znf_PHD"/>
</dbReference>
<feature type="compositionally biased region" description="Polar residues" evidence="27">
    <location>
        <begin position="1974"/>
        <end position="1995"/>
    </location>
</feature>
<keyword evidence="19" id="KW-0539">Nucleus</keyword>
<dbReference type="PROSITE" id="PS51805">
    <property type="entry name" value="EPHD"/>
    <property type="match status" value="2"/>
</dbReference>
<feature type="region of interest" description="Disordered" evidence="27">
    <location>
        <begin position="3010"/>
        <end position="3056"/>
    </location>
</feature>
<dbReference type="Pfam" id="PF05965">
    <property type="entry name" value="FYRC"/>
    <property type="match status" value="1"/>
</dbReference>
<dbReference type="CDD" id="cd15513">
    <property type="entry name" value="PHD5_KMT2C_like"/>
    <property type="match status" value="1"/>
</dbReference>
<dbReference type="FunFam" id="3.30.40.10:FF:000852">
    <property type="entry name" value="Histone-lysine N-methyltransferase 2C"/>
    <property type="match status" value="1"/>
</dbReference>
<feature type="region of interest" description="Disordered" evidence="27">
    <location>
        <begin position="2905"/>
        <end position="2947"/>
    </location>
</feature>
<keyword evidence="2" id="KW-0488">Methylation</keyword>
<comment type="caution">
    <text evidence="32">The sequence shown here is derived from an EMBL/GenBank/DDBJ whole genome shotgun (WGS) entry which is preliminary data.</text>
</comment>
<feature type="compositionally biased region" description="Polar residues" evidence="27">
    <location>
        <begin position="3014"/>
        <end position="3034"/>
    </location>
</feature>
<sequence length="4190" mass="463976">MADDQSGIAKPDKESTEADDEKVSVSYNHQLASTSRLSVGDAEAYGKDGATKVQQAVFQRSISCDSAAPTSGPVESPSKTFEVPFGIERIAPPIGAKRARGRPRKEFPRPPKHHLTPNVSAKAMRGRGRPRRDDILHHKIFPGRPRFRGKKFPYFPLAHPSQKIQDAQLSKDLYEDINASLKAGATLQEKILTSSNSLPDNELKIEHFCALCNLSETSVLGQGKLTHFKPSEDFNCFENMEQKSKNMEKTVEVSTESGSELKLFFRKQKSLESNSEQIKIQRSKSLQGFPGKPSIISDVFQELEATGFKSPPGSNDIFEPSGELFAHFNCAAWSEGVSKTFEKKLFNVDKAVVQAAFQRCSKCDKYGASVKCCFSECTKIYHYPCAIVSGALQNGNCFKIICSVHREHAFSFGVLCMACHESGDLSQLLLCTTCANYYHGNCLEPPIMPSPDVRAGWQCFDCKVCQNCRLPEESNKMLVCNTCDKGYHIFCVKPPVSSIPKSGWKCSACRMCGDCGARTPGNGPSSRWHLNYSVCDSCYQQRNKGVACPLCGKAYRQCSQRKAMRHCTVCQKYIHPECDRRTGMNSMNYVCPICTNAEDKHLDENYVEHHIKDTYQGSSRDSFLSGNEDTLSSEESEGYIEAPNKVSSRRTSSEQQQKRKKRPSKRKLKAYALPEDIDYPMAAFLPKEYKTEDDDPNDDNKMILASATDDFVLCQDLCVMCGSFGKGEEGRLIACAQCGQCYHSYCASIKVTTVVLKKGWRCLDCTVCEGCGQPHDESRLLLCDECDISFHTYCLNPPLPDVPPGNWKCKWCVMCTKCGSKSPGLNCEWQLNYTLCGPCASFTVCCLCLQLYVENDLIINCNRCERWLHGMCDQIETEDQAEKCAEYGYTCPLCRPPDELPPHLLPPPSPPTPEEIPEKHASPIAKVKEPVIEPPIVKAKPPVQYHCDGVYLSENGMKYMKTLLPEQPKKIPRPRKLKQGLLGLLGSQEPGKSLSLLQLDKGEDSTSAGMEEPSTETTSAGELGLKAYDFEDGKMVMDGTKDLITDSSGEKKKRPRKLQKLGIGGFSVKPRGRCSVSTKEGGEQVEAPIPPPTDSAFPLTSDTPILATDDCSTDKSKKKPKRKPKKKTFLDESFPSYLRDAFFGKELLISCKKLGKSAEMRESQDSILEGSSGPSKPSEEHLKNNQTPLQTIGSSSDSKSMDAKDLLPTTGSNTKSLSDANTTYKRIIKSEIESIKEEHLSSTSNLNDPSGLPQIDSKEVEDVFQGVLRDQRLANPVQFRGGSGPGGPKSTAYVLQQGTSQGVNPSSMHPNLLQNLHHADSNSSWPDSDCDPPQLQKNIMKWESDERLGLLSTISPVLYANINLPHLKIEFPAWTDRVKQIAKIWRGLPTEKRQPYLQRARENRAASRSQRSSSTDSERSVKETSKTQEVDQEKQWKQYHAIRMQHQAAQQRLIHEQRVRAALKAQSEKAEGNPAVVGENIKLFHSKSLSDIPQFPSTPASEDSLQNAGRAKVFEKRWSSSAIDLNATETLLQGNKLTPENQAALQKTLMQERIASSLLHVSKVQSPVNSPIPAVPDAAASPAAVLKTTPEPFQPTHSPVHTAGLAPPQKQAFSPQMNPRTAVLMNRPEVARVNTPTAPKEAVNTPPSTPRPHSSESFFQMSASPQSQLIASLDTHSQPTPARSKLVGPGNLFEGPPPGSVSPAIEVQNPALMAQSNKASTSVTLGMTLQTAAPKPQIQQPVMTPVEQFVLQQASNFPASNIVKQLSQYKETFPPMRNAPEMGPMLPPEKSLEHQNLEQLLQTSQITLPFQNKATSHQHLRDLLQSKKAGESELPSTQEGKLISNEKSTQDHLTSPGQLKLSDVLQDPPIETICSPGKLKLSDVLRDPPLESTSSPRKLKLSDVLRDPPIEATNSSGKLKLSDVLRDPPMETTSSPGKLKLSDVLRDPPIETASSSGKLKLSDVLRDPPIAAEGSNQTYSPQQSSEKMDVLSTSDPQTSALADNERMSQFDIEDNCIPSQADTEGESGKKKTTAADLVKDLETQQHDDAVVVGCNLDILPGDVGDLELDDDELLGLGNDFNILEYADPELDKSLVGDGEKSNILDEHLDLDDKDEELEDDVIKDDGTQDKDLIVQEITDEKKSMDIEDQKPEDISQSKTSDLPETFLNFDKKDLDTLDVDNSFKPKEIASPSLNPMANIIKEEPKQGFSSCSLSSQAYSPTIDIKLEKGIVDNCNIQKAPNITFNPETQTLTSQRPGIQVPEQLIPPPSYRMVTALKQTLGGHVPQNALPPQNKGVFPLHLNMNLRQDLPLNQPNVLSSPVPNTKPLLLQEQPLLLEDLVEQEKREQRRQNQESLISPHAADALLSDIDFERLKDDVFSGPPDDSLGGPGSLLGGHDPTLQAAVSSVGVPSSSGSHQFGPPPYSLLWQNQESVQLGPRPLTIMQNLKAKAPVSAVLGSVGSIPGAGVPAKAPALQGGLAATRPFNPNFVPAPENLPVDTLVDPEKLKLINYEKYLMQQHALLGSRQKYFETEVMKLRKAKKALNAKQRQLRKNGSELAENDALELARVSQEQAGLQKQLEQARKQFRQNTVAVQDYRLKQQKRQQQQLPQQQQQQQQAPQSVPRSPLHTSVSSLQSSPQNSQSPLQFSQTAPQSPMMPASPVGPPNSVRIQHSPSPLMQSPVSVTSAVAQQSNVHSPLLSQQLPLQFQAAKSEGKAWPPNVKIQQGENIPAGERFAKRESFEGNLTPQTFAVSGATNSPLADINLKGLVEMKKSQSEDSLVKKIDSPSLSVNLSDDSFAGKPGDVVNFNTWQTQTLLHKDQKMDVESATDPAVPQSILSQSLPSSVSNTLKFTLRQTGMPTGCLPTTDGASDNPSELAFSSPTPEIQSKISESKPMLISAEKKIESKESQNVEASVNEPSVKIVKSGPTSTANESLLDNQAKSSTATVGCETNLTSERTQENGNKTDQSAAEKNLQQSLLRADVLANIKQEIIEDVPVSTGQVESADIKIEPGTTANQTDGSVNQAKTQDANEGSSDEELENISKSSAEKEREQAEQNVLLKQLLQNCPSADTPRKSDSSLIDLPKGDDELSRLEVNFDINSLQDKNLLGDSKSKKPSYLDIRRAQLDKDPTPPPGEKEKPIKRKRPKKKKLEQQGKPDGVVVKKKCRRSSSKLEDSFDPYVETLNYKISNLPQLRIIEPNIQPNYAAIPVSGASDTNAKEHQLKGRYGRATIPGQSDIYTCSPYTKETPASTAILPPSSPPYRGFYNQEFPAIENNEVSLIMKSNLEKESCNVFRDPGSPDTVISSSSPESCLLEPKSKYPMLVFIDHLLPEKKRNSSPVIPLMYPIPIRLQPKPWNDTAMEIDEEKDKENIPDDKPEIGLLKTKMSGIGGYSAPLKDSGNVAVTLTLSSAAAEDICGVLSALADLLKIPIPASYEIVERTATPPSQKLGLYRRSKNSDISIHSLLNGKPRFCRHCDIVVLSAGIRKKIADLPYMSKEEQDEDEVIFCSTNCYMQFALTHRSTAVMEEKGAAAVVDHIGDALYDKAIMNTDDSLGGFMADDKDLLKDITGDIKPEALDLLKLESMDIDENESNDLRIDLDAKTDNNNSSMNPEFNMDLAEKMEVCEEMETPFKKWRSIRYKYWYPGAENNIRPKRKDESSEKPARPFYHTIKPSQMPKDERKCILCHGIGDGETNGAARLLNVDVNKWVHLNCALWSAEVYETVNGALMNVETAIKRSKHLNCCLCHKQGASVRCFKTRCPSVYHFPCARKDQCSFFKDKTVLCPQHAHRGNMENKLDSVAVFRRVYINREEHKQVASMIQDEKYVLRIGSLIFLNIGQLLPSQMAAFHNANCIYPVGYKVIRMYWSMKRLGRRSQYTCTINEVSGKPEFCIQIKDADQKELDLKDKSAKAAWQKVIYPIEKMRRQAKTIKIFPDFISGDDLFGLTEPAILRIIESLPGVDTLNDYNFRYGRSPFLELPLAINPTGCARSEPKLRTHFKRPHTLHTCNTSRAISYHSPFASMESSSPYIKQFVHSKSSQYRKMKIEWRNNVYLARSRIQGLGLYAARDLEKHTMVIEYIGQLIRNEISERNEAVYDAQNRGVYMFRLDENHVIDATLSGGLARYINHSCNPNCVAEVVQIDRVNKILIITNRRISRGEELSYDYKFEVEDDQHKIPCLCGAPNCRKWMN</sequence>
<dbReference type="Pfam" id="PF13832">
    <property type="entry name" value="zf-HC5HC2H_2"/>
    <property type="match status" value="1"/>
</dbReference>
<dbReference type="InterPro" id="IPR036910">
    <property type="entry name" value="HMG_box_dom_sf"/>
</dbReference>
<dbReference type="SUPFAM" id="SSF82199">
    <property type="entry name" value="SET domain"/>
    <property type="match status" value="1"/>
</dbReference>
<dbReference type="Pfam" id="PF00856">
    <property type="entry name" value="SET"/>
    <property type="match status" value="1"/>
</dbReference>
<evidence type="ECO:0000259" key="29">
    <source>
        <dbReference type="PROSITE" id="PS50280"/>
    </source>
</evidence>
<feature type="compositionally biased region" description="Polar residues" evidence="27">
    <location>
        <begin position="1209"/>
        <end position="1218"/>
    </location>
</feature>
<dbReference type="SMART" id="SM00317">
    <property type="entry name" value="SET"/>
    <property type="match status" value="1"/>
</dbReference>
<dbReference type="PROSITE" id="PS51542">
    <property type="entry name" value="FYRN"/>
    <property type="match status" value="1"/>
</dbReference>
<proteinExistence type="predicted"/>
<evidence type="ECO:0000256" key="18">
    <source>
        <dbReference type="ARBA" id="ARBA00023163"/>
    </source>
</evidence>
<dbReference type="InterPro" id="IPR003889">
    <property type="entry name" value="FYrich_C"/>
</dbReference>
<feature type="region of interest" description="Disordered" evidence="27">
    <location>
        <begin position="1881"/>
        <end position="1995"/>
    </location>
</feature>
<keyword evidence="6" id="KW-0949">S-adenosyl-L-methionine</keyword>
<evidence type="ECO:0000256" key="1">
    <source>
        <dbReference type="ARBA" id="ARBA00004123"/>
    </source>
</evidence>
<feature type="compositionally biased region" description="Polar residues" evidence="27">
    <location>
        <begin position="2927"/>
        <end position="2947"/>
    </location>
</feature>
<dbReference type="SUPFAM" id="SSF57903">
    <property type="entry name" value="FYVE/PHD zinc finger"/>
    <property type="match status" value="5"/>
</dbReference>
<dbReference type="FunFam" id="3.30.160.360:FF:000001">
    <property type="entry name" value="Histone-lysine N-methyltransferase"/>
    <property type="match status" value="1"/>
</dbReference>
<protein>
    <recommendedName>
        <fullName evidence="24">Histone-lysine N-methyltransferase 2C</fullName>
    </recommendedName>
</protein>
<feature type="domain" description="Post-SET" evidence="30">
    <location>
        <begin position="4174"/>
        <end position="4190"/>
    </location>
</feature>
<feature type="compositionally biased region" description="Polar residues" evidence="27">
    <location>
        <begin position="25"/>
        <end position="37"/>
    </location>
</feature>
<dbReference type="PROSITE" id="PS50868">
    <property type="entry name" value="POST_SET"/>
    <property type="match status" value="1"/>
</dbReference>
<dbReference type="PROSITE" id="PS50280">
    <property type="entry name" value="SET"/>
    <property type="match status" value="1"/>
</dbReference>
<feature type="domain" description="SET" evidence="29">
    <location>
        <begin position="4050"/>
        <end position="4166"/>
    </location>
</feature>
<feature type="domain" description="PHD-type" evidence="28">
    <location>
        <begin position="842"/>
        <end position="897"/>
    </location>
</feature>
<dbReference type="InterPro" id="IPR011011">
    <property type="entry name" value="Znf_FYVE_PHD"/>
</dbReference>
<feature type="compositionally biased region" description="Basic and acidic residues" evidence="27">
    <location>
        <begin position="1940"/>
        <end position="1949"/>
    </location>
</feature>
<evidence type="ECO:0000256" key="23">
    <source>
        <dbReference type="ARBA" id="ARBA00065668"/>
    </source>
</evidence>
<feature type="region of interest" description="Disordered" evidence="27">
    <location>
        <begin position="1043"/>
        <end position="1130"/>
    </location>
</feature>
<comment type="function">
    <text evidence="22">Histone methyltransferase that catalyzes methyl group transfer from S-adenosyl-L-methionine to the epsilon-amino group of 'Lys-4' of histone H3 (H3K4). Part of chromatin remodeling machinery predominantly forms H3K4me1 methylation marks at active chromatin sites where transcription and DNA repair take place. Likely plays a redundant role with KMT2D in enriching H3K4me1 mark on primed and active enhancer elements.</text>
</comment>
<dbReference type="Gene3D" id="3.30.40.10">
    <property type="entry name" value="Zinc/RING finger domain, C3HC4 (zinc finger)"/>
    <property type="match status" value="7"/>
</dbReference>
<keyword evidence="10" id="KW-0862">Zinc</keyword>
<dbReference type="GO" id="GO:0044666">
    <property type="term" value="C:MLL3/4 complex"/>
    <property type="evidence" value="ECO:0007669"/>
    <property type="project" value="TreeGrafter"/>
</dbReference>
<keyword evidence="20" id="KW-0449">Lipoprotein</keyword>
<evidence type="ECO:0000259" key="28">
    <source>
        <dbReference type="PROSITE" id="PS50016"/>
    </source>
</evidence>
<dbReference type="GO" id="GO:0003713">
    <property type="term" value="F:transcription coactivator activity"/>
    <property type="evidence" value="ECO:0007669"/>
    <property type="project" value="TreeGrafter"/>
</dbReference>
<feature type="compositionally biased region" description="Polar residues" evidence="27">
    <location>
        <begin position="1834"/>
        <end position="1857"/>
    </location>
</feature>
<dbReference type="PANTHER" id="PTHR45888:SF6">
    <property type="entry name" value="HL01030P-RELATED"/>
    <property type="match status" value="1"/>
</dbReference>
<keyword evidence="15" id="KW-0238">DNA-binding</keyword>
<name>A0AAV2AX03_9ARAC</name>
<organism evidence="32 33">
    <name type="scientific">Larinioides sclopetarius</name>
    <dbReference type="NCBI Taxonomy" id="280406"/>
    <lineage>
        <taxon>Eukaryota</taxon>
        <taxon>Metazoa</taxon>
        <taxon>Ecdysozoa</taxon>
        <taxon>Arthropoda</taxon>
        <taxon>Chelicerata</taxon>
        <taxon>Arachnida</taxon>
        <taxon>Araneae</taxon>
        <taxon>Araneomorphae</taxon>
        <taxon>Entelegynae</taxon>
        <taxon>Araneoidea</taxon>
        <taxon>Araneidae</taxon>
        <taxon>Larinioides</taxon>
    </lineage>
</organism>
<dbReference type="GO" id="GO:0032259">
    <property type="term" value="P:methylation"/>
    <property type="evidence" value="ECO:0007669"/>
    <property type="project" value="UniProtKB-KW"/>
</dbReference>
<dbReference type="GO" id="GO:0005700">
    <property type="term" value="C:polytene chromosome"/>
    <property type="evidence" value="ECO:0007669"/>
    <property type="project" value="UniProtKB-ARBA"/>
</dbReference>
<dbReference type="Gene3D" id="3.30.160.360">
    <property type="match status" value="1"/>
</dbReference>
<feature type="compositionally biased region" description="Basic and acidic residues" evidence="27">
    <location>
        <begin position="1920"/>
        <end position="1929"/>
    </location>
</feature>
<keyword evidence="33" id="KW-1185">Reference proteome</keyword>
<evidence type="ECO:0000256" key="19">
    <source>
        <dbReference type="ARBA" id="ARBA00023242"/>
    </source>
</evidence>
<feature type="compositionally biased region" description="Basic and acidic residues" evidence="27">
    <location>
        <begin position="1395"/>
        <end position="1405"/>
    </location>
</feature>
<feature type="compositionally biased region" description="Basic and acidic residues" evidence="27">
    <location>
        <begin position="3656"/>
        <end position="3665"/>
    </location>
</feature>
<feature type="compositionally biased region" description="Basic residues" evidence="27">
    <location>
        <begin position="1116"/>
        <end position="1127"/>
    </location>
</feature>
<dbReference type="SMART" id="SM00249">
    <property type="entry name" value="PHD"/>
    <property type="match status" value="8"/>
</dbReference>
<dbReference type="Pfam" id="PF05964">
    <property type="entry name" value="FYRN"/>
    <property type="match status" value="1"/>
</dbReference>
<feature type="region of interest" description="Disordered" evidence="27">
    <location>
        <begin position="2600"/>
        <end position="2681"/>
    </location>
</feature>
<dbReference type="GO" id="GO:0045944">
    <property type="term" value="P:positive regulation of transcription by RNA polymerase II"/>
    <property type="evidence" value="ECO:0007669"/>
    <property type="project" value="TreeGrafter"/>
</dbReference>
<evidence type="ECO:0000256" key="8">
    <source>
        <dbReference type="ARBA" id="ARBA00022737"/>
    </source>
</evidence>
<dbReference type="InterPro" id="IPR019787">
    <property type="entry name" value="Znf_PHD-finger"/>
</dbReference>
<dbReference type="InterPro" id="IPR013083">
    <property type="entry name" value="Znf_RING/FYVE/PHD"/>
</dbReference>
<dbReference type="GO" id="GO:0042800">
    <property type="term" value="F:histone H3K4 methyltransferase activity"/>
    <property type="evidence" value="ECO:0007669"/>
    <property type="project" value="UniProtKB-ARBA"/>
</dbReference>
<feature type="region of interest" description="Disordered" evidence="27">
    <location>
        <begin position="3652"/>
        <end position="3672"/>
    </location>
</feature>
<dbReference type="PANTHER" id="PTHR45888">
    <property type="entry name" value="HL01030P-RELATED"/>
    <property type="match status" value="1"/>
</dbReference>
<evidence type="ECO:0000256" key="22">
    <source>
        <dbReference type="ARBA" id="ARBA00058707"/>
    </source>
</evidence>
<dbReference type="GO" id="GO:0008270">
    <property type="term" value="F:zinc ion binding"/>
    <property type="evidence" value="ECO:0007669"/>
    <property type="project" value="UniProtKB-KW"/>
</dbReference>
<dbReference type="InterPro" id="IPR034732">
    <property type="entry name" value="EPHD"/>
</dbReference>
<keyword evidence="17" id="KW-0010">Activator</keyword>
<comment type="subunit">
    <text evidence="23">Component of the MLL3 complex (also named ASCOM complex), at least composed of catalytic subunit KMT2C/MLL3, ASH2L, RBBP5, WDR5, NCOA6, DPY30, KDM6A, PAXIP1/PTIP, PAGR1 and alpha- and beta-tubulin. Forms a core complex with the evolutionary conserved subcomplex WRAD composed of WDR5, RBBP5, ASH2L/ASH2 and DPY30 subunits; WRAD differentially stimulates the methyltransferase activity. Interacts (via WIN motif) with WDR5.</text>
</comment>
<dbReference type="CDD" id="cd15594">
    <property type="entry name" value="PHD2_KMT2C"/>
    <property type="match status" value="1"/>
</dbReference>
<feature type="compositionally biased region" description="Basic residues" evidence="27">
    <location>
        <begin position="658"/>
        <end position="667"/>
    </location>
</feature>
<feature type="region of interest" description="Disordered" evidence="27">
    <location>
        <begin position="1158"/>
        <end position="1218"/>
    </location>
</feature>
<dbReference type="Gene3D" id="2.170.270.10">
    <property type="entry name" value="SET domain"/>
    <property type="match status" value="1"/>
</dbReference>
<keyword evidence="7" id="KW-0479">Metal-binding</keyword>
<dbReference type="Pfam" id="PF13771">
    <property type="entry name" value="zf-HC5HC2H"/>
    <property type="match status" value="1"/>
</dbReference>
<keyword evidence="3" id="KW-0597">Phosphoprotein</keyword>
<feature type="region of interest" description="Disordered" evidence="27">
    <location>
        <begin position="97"/>
        <end position="134"/>
    </location>
</feature>
<feature type="region of interest" description="Disordered" evidence="27">
    <location>
        <begin position="2867"/>
        <end position="2890"/>
    </location>
</feature>
<evidence type="ECO:0000256" key="11">
    <source>
        <dbReference type="ARBA" id="ARBA00022853"/>
    </source>
</evidence>
<feature type="compositionally biased region" description="Basic residues" evidence="27">
    <location>
        <begin position="3141"/>
        <end position="3151"/>
    </location>
</feature>
<accession>A0AAV2AX03</accession>
<reference evidence="32 33" key="1">
    <citation type="submission" date="2024-04" db="EMBL/GenBank/DDBJ databases">
        <authorList>
            <person name="Rising A."/>
            <person name="Reimegard J."/>
            <person name="Sonavane S."/>
            <person name="Akerstrom W."/>
            <person name="Nylinder S."/>
            <person name="Hedman E."/>
            <person name="Kallberg Y."/>
        </authorList>
    </citation>
    <scope>NUCLEOTIDE SEQUENCE [LARGE SCALE GENOMIC DNA]</scope>
</reference>
<feature type="compositionally biased region" description="Basic and acidic residues" evidence="27">
    <location>
        <begin position="3121"/>
        <end position="3140"/>
    </location>
</feature>
<keyword evidence="14 26" id="KW-0175">Coiled coil</keyword>
<keyword evidence="9 25" id="KW-0863">Zinc-finger</keyword>
<keyword evidence="18" id="KW-0804">Transcription</keyword>
<dbReference type="InterPro" id="IPR003616">
    <property type="entry name" value="Post-SET_dom"/>
</dbReference>
<comment type="subcellular location">
    <subcellularLocation>
        <location evidence="1">Nucleus</location>
    </subcellularLocation>
</comment>
<dbReference type="SMART" id="SM00508">
    <property type="entry name" value="PostSET"/>
    <property type="match status" value="1"/>
</dbReference>
<feature type="compositionally biased region" description="Polar residues" evidence="27">
    <location>
        <begin position="2668"/>
        <end position="2681"/>
    </location>
</feature>
<evidence type="ECO:0000256" key="4">
    <source>
        <dbReference type="ARBA" id="ARBA00022603"/>
    </source>
</evidence>
<dbReference type="PROSITE" id="PS50016">
    <property type="entry name" value="ZF_PHD_2"/>
    <property type="match status" value="4"/>
</dbReference>
<feature type="domain" description="PHD-type" evidence="28">
    <location>
        <begin position="459"/>
        <end position="512"/>
    </location>
</feature>
<dbReference type="GO" id="GO:0016746">
    <property type="term" value="F:acyltransferase activity"/>
    <property type="evidence" value="ECO:0007669"/>
    <property type="project" value="UniProtKB-KW"/>
</dbReference>
<evidence type="ECO:0000256" key="15">
    <source>
        <dbReference type="ARBA" id="ARBA00023125"/>
    </source>
</evidence>
<keyword evidence="12" id="KW-0007">Acetylation</keyword>
<feature type="compositionally biased region" description="Basic and acidic residues" evidence="27">
    <location>
        <begin position="2141"/>
        <end position="2155"/>
    </location>
</feature>
<feature type="compositionally biased region" description="Low complexity" evidence="27">
    <location>
        <begin position="2603"/>
        <end position="2649"/>
    </location>
</feature>
<feature type="compositionally biased region" description="Polar residues" evidence="27">
    <location>
        <begin position="1184"/>
        <end position="1193"/>
    </location>
</feature>
<feature type="compositionally biased region" description="Basic and acidic residues" evidence="27">
    <location>
        <begin position="1900"/>
        <end position="1909"/>
    </location>
</feature>
<dbReference type="PROSITE" id="PS51543">
    <property type="entry name" value="FYRC"/>
    <property type="match status" value="1"/>
</dbReference>
<dbReference type="CDD" id="cd19171">
    <property type="entry name" value="SET_KMT2C_2D"/>
    <property type="match status" value="1"/>
</dbReference>
<dbReference type="Pfam" id="PF00628">
    <property type="entry name" value="PHD"/>
    <property type="match status" value="3"/>
</dbReference>
<keyword evidence="5" id="KW-0808">Transferase</keyword>
<dbReference type="CDD" id="cd15512">
    <property type="entry name" value="PHD4_KMT2C_like"/>
    <property type="match status" value="1"/>
</dbReference>
<dbReference type="FunFam" id="1.10.30.10:FF:000009">
    <property type="entry name" value="Histone-lysine N-methyltransferase"/>
    <property type="match status" value="1"/>
</dbReference>
<evidence type="ECO:0000256" key="17">
    <source>
        <dbReference type="ARBA" id="ARBA00023159"/>
    </source>
</evidence>
<dbReference type="GO" id="GO:0003677">
    <property type="term" value="F:DNA binding"/>
    <property type="evidence" value="ECO:0007669"/>
    <property type="project" value="UniProtKB-KW"/>
</dbReference>
<feature type="domain" description="PHD-type" evidence="31">
    <location>
        <begin position="301"/>
        <end position="406"/>
    </location>
</feature>
<feature type="region of interest" description="Disordered" evidence="27">
    <location>
        <begin position="2141"/>
        <end position="2160"/>
    </location>
</feature>
<evidence type="ECO:0000256" key="14">
    <source>
        <dbReference type="ARBA" id="ARBA00023054"/>
    </source>
</evidence>
<feature type="region of interest" description="Disordered" evidence="27">
    <location>
        <begin position="617"/>
        <end position="667"/>
    </location>
</feature>
<evidence type="ECO:0000313" key="32">
    <source>
        <dbReference type="EMBL" id="CAL1287614.1"/>
    </source>
</evidence>